<feature type="signal peptide" evidence="2">
    <location>
        <begin position="1"/>
        <end position="24"/>
    </location>
</feature>
<dbReference type="InterPro" id="IPR009646">
    <property type="entry name" value="Root_cap"/>
</dbReference>
<name>A0A6P8E575_PUNGR</name>
<dbReference type="RefSeq" id="XP_031400143.1">
    <property type="nucleotide sequence ID" value="XM_031544283.1"/>
</dbReference>
<feature type="chain" id="PRO_5028402541" evidence="2">
    <location>
        <begin position="25"/>
        <end position="460"/>
    </location>
</feature>
<evidence type="ECO:0000313" key="3">
    <source>
        <dbReference type="Proteomes" id="UP000515151"/>
    </source>
</evidence>
<gene>
    <name evidence="4" type="primary">LOC116210416</name>
</gene>
<dbReference type="Pfam" id="PF06830">
    <property type="entry name" value="Root_cap"/>
    <property type="match status" value="1"/>
</dbReference>
<organism evidence="3 4">
    <name type="scientific">Punica granatum</name>
    <name type="common">Pomegranate</name>
    <dbReference type="NCBI Taxonomy" id="22663"/>
    <lineage>
        <taxon>Eukaryota</taxon>
        <taxon>Viridiplantae</taxon>
        <taxon>Streptophyta</taxon>
        <taxon>Embryophyta</taxon>
        <taxon>Tracheophyta</taxon>
        <taxon>Spermatophyta</taxon>
        <taxon>Magnoliopsida</taxon>
        <taxon>eudicotyledons</taxon>
        <taxon>Gunneridae</taxon>
        <taxon>Pentapetalae</taxon>
        <taxon>rosids</taxon>
        <taxon>malvids</taxon>
        <taxon>Myrtales</taxon>
        <taxon>Lythraceae</taxon>
        <taxon>Punica</taxon>
    </lineage>
</organism>
<feature type="compositionally biased region" description="Pro residues" evidence="1">
    <location>
        <begin position="108"/>
        <end position="155"/>
    </location>
</feature>
<keyword evidence="3" id="KW-1185">Reference proteome</keyword>
<reference evidence="4" key="2">
    <citation type="submission" date="2025-08" db="UniProtKB">
        <authorList>
            <consortium name="RefSeq"/>
        </authorList>
    </citation>
    <scope>IDENTIFICATION</scope>
    <source>
        <tissue evidence="4">Leaf</tissue>
    </source>
</reference>
<dbReference type="OrthoDB" id="2012132at2759"/>
<sequence length="460" mass="49967">MASVAGRLSMFLVVLLMPIVVAEGGPPKAKKVRCKDRNFPACYKQTFYCPNTCLRTCAVDCARCQPVCFPVPSPPPPPPSPPPPPKRLRSPPPPRKRSPPPPPRKRSPPPPVDSWKYPPPPPPASFMPPPPPAQTTSPPPPPSSGNATTPPPPPDQSEASGASRVRCRSKAYPQCYGLEHTCPSACPKTCGVDCVTCKAICDCDRVGTVCQDPRFIGGDGITFYFHGKKDRNFCLVSDSNLHINGHFIGKKNYNMKRDFTWVQALGILFDKHKLFIGAEKTVTWDDAVDRLAVAVDGEQISLPNYEGASWQSPSAPGITVTRTRDMNSVDIEAKSNFKIKATVVPITEKDSLIHNYGITQEDCFAHLDLSFKFYSLNGDVTGVLGQTYARNYVSRAKMGISMPVLGGEREFASSGLFTTDCAASRFIGQLGHLRNSTGSFEYANLSCVGGEDGHGVVCKR</sequence>
<protein>
    <submittedName>
        <fullName evidence="4">Uncharacterized protein LOC116210416</fullName>
    </submittedName>
</protein>
<accession>A0A6P8E575</accession>
<proteinExistence type="predicted"/>
<dbReference type="PANTHER" id="PTHR31656">
    <property type="entry name" value="ROOT CAP DOMAIN-CONTAINING PROTEIN"/>
    <property type="match status" value="1"/>
</dbReference>
<evidence type="ECO:0000256" key="1">
    <source>
        <dbReference type="SAM" id="MobiDB-lite"/>
    </source>
</evidence>
<dbReference type="AlphaFoldDB" id="A0A6P8E575"/>
<dbReference type="Proteomes" id="UP000515151">
    <property type="component" value="Chromosome 6"/>
</dbReference>
<evidence type="ECO:0000313" key="4">
    <source>
        <dbReference type="RefSeq" id="XP_031400143.1"/>
    </source>
</evidence>
<feature type="compositionally biased region" description="Pro residues" evidence="1">
    <location>
        <begin position="72"/>
        <end position="85"/>
    </location>
</feature>
<feature type="region of interest" description="Disordered" evidence="1">
    <location>
        <begin position="72"/>
        <end position="164"/>
    </location>
</feature>
<dbReference type="GeneID" id="116210416"/>
<evidence type="ECO:0000256" key="2">
    <source>
        <dbReference type="SAM" id="SignalP"/>
    </source>
</evidence>
<reference evidence="3" key="1">
    <citation type="journal article" date="2020" name="Plant Biotechnol. J.">
        <title>The pomegranate (Punica granatum L.) draft genome dissects genetic divergence between soft- and hard-seeded cultivars.</title>
        <authorList>
            <person name="Luo X."/>
            <person name="Li H."/>
            <person name="Wu Z."/>
            <person name="Yao W."/>
            <person name="Zhao P."/>
            <person name="Cao D."/>
            <person name="Yu H."/>
            <person name="Li K."/>
            <person name="Poudel K."/>
            <person name="Zhao D."/>
            <person name="Zhang F."/>
            <person name="Xia X."/>
            <person name="Chen L."/>
            <person name="Wang Q."/>
            <person name="Jing D."/>
            <person name="Cao S."/>
        </authorList>
    </citation>
    <scope>NUCLEOTIDE SEQUENCE [LARGE SCALE GENOMIC DNA]</scope>
    <source>
        <strain evidence="3">cv. Tunisia</strain>
    </source>
</reference>
<keyword evidence="2" id="KW-0732">Signal</keyword>
<feature type="compositionally biased region" description="Basic residues" evidence="1">
    <location>
        <begin position="86"/>
        <end position="107"/>
    </location>
</feature>